<keyword evidence="3" id="KW-1185">Reference proteome</keyword>
<comment type="caution">
    <text evidence="2">The sequence shown here is derived from an EMBL/GenBank/DDBJ whole genome shotgun (WGS) entry which is preliminary data.</text>
</comment>
<dbReference type="AlphaFoldDB" id="A0A0W0YHN1"/>
<keyword evidence="1" id="KW-0472">Membrane</keyword>
<evidence type="ECO:0000313" key="3">
    <source>
        <dbReference type="Proteomes" id="UP000054600"/>
    </source>
</evidence>
<dbReference type="STRING" id="1122169.Lsha_2864"/>
<proteinExistence type="predicted"/>
<sequence length="146" mass="15788">MSFIDDMNEFLLVHSGTTAQAIAKLISDDPEKFGPVFFQPYTSTGNFFKRAAYVASAPIFLSIFTAELMISSLIIALDAVFNLIKMDTKTAKSRGEDLLICTLFTVGAGLAALASPFINAVDLVGSLFAKSTDEQQEEARSEYAPS</sequence>
<accession>A0A0W0YHN1</accession>
<protein>
    <submittedName>
        <fullName evidence="2">Putative integral membrane protein</fullName>
    </submittedName>
</protein>
<dbReference type="PATRIC" id="fig|1122169.6.peg.3291"/>
<feature type="transmembrane region" description="Helical" evidence="1">
    <location>
        <begin position="98"/>
        <end position="118"/>
    </location>
</feature>
<keyword evidence="1" id="KW-0812">Transmembrane</keyword>
<evidence type="ECO:0000313" key="2">
    <source>
        <dbReference type="EMBL" id="KTD56465.1"/>
    </source>
</evidence>
<dbReference type="Proteomes" id="UP000054600">
    <property type="component" value="Unassembled WGS sequence"/>
</dbReference>
<keyword evidence="1" id="KW-1133">Transmembrane helix</keyword>
<dbReference type="EMBL" id="LNYW01000074">
    <property type="protein sequence ID" value="KTD56465.1"/>
    <property type="molecule type" value="Genomic_DNA"/>
</dbReference>
<organism evidence="2 3">
    <name type="scientific">Legionella shakespearei DSM 23087</name>
    <dbReference type="NCBI Taxonomy" id="1122169"/>
    <lineage>
        <taxon>Bacteria</taxon>
        <taxon>Pseudomonadati</taxon>
        <taxon>Pseudomonadota</taxon>
        <taxon>Gammaproteobacteria</taxon>
        <taxon>Legionellales</taxon>
        <taxon>Legionellaceae</taxon>
        <taxon>Legionella</taxon>
    </lineage>
</organism>
<name>A0A0W0YHN1_9GAMM</name>
<feature type="transmembrane region" description="Helical" evidence="1">
    <location>
        <begin position="51"/>
        <end position="77"/>
    </location>
</feature>
<gene>
    <name evidence="2" type="ORF">Lsha_2864</name>
</gene>
<evidence type="ECO:0000256" key="1">
    <source>
        <dbReference type="SAM" id="Phobius"/>
    </source>
</evidence>
<reference evidence="2 3" key="1">
    <citation type="submission" date="2015-11" db="EMBL/GenBank/DDBJ databases">
        <title>Genomic analysis of 38 Legionella species identifies large and diverse effector repertoires.</title>
        <authorList>
            <person name="Burstein D."/>
            <person name="Amaro F."/>
            <person name="Zusman T."/>
            <person name="Lifshitz Z."/>
            <person name="Cohen O."/>
            <person name="Gilbert J.A."/>
            <person name="Pupko T."/>
            <person name="Shuman H.A."/>
            <person name="Segal G."/>
        </authorList>
    </citation>
    <scope>NUCLEOTIDE SEQUENCE [LARGE SCALE GENOMIC DNA]</scope>
    <source>
        <strain evidence="2 3">ATCC 49655</strain>
    </source>
</reference>